<gene>
    <name evidence="3" type="ORF">DDE83_001559</name>
</gene>
<dbReference type="Proteomes" id="UP000249619">
    <property type="component" value="Unassembled WGS sequence"/>
</dbReference>
<evidence type="ECO:0000259" key="1">
    <source>
        <dbReference type="Pfam" id="PF06985"/>
    </source>
</evidence>
<organism evidence="3 4">
    <name type="scientific">Stemphylium lycopersici</name>
    <name type="common">Tomato gray leaf spot disease fungus</name>
    <name type="synonym">Thyrospora lycopersici</name>
    <dbReference type="NCBI Taxonomy" id="183478"/>
    <lineage>
        <taxon>Eukaryota</taxon>
        <taxon>Fungi</taxon>
        <taxon>Dikarya</taxon>
        <taxon>Ascomycota</taxon>
        <taxon>Pezizomycotina</taxon>
        <taxon>Dothideomycetes</taxon>
        <taxon>Pleosporomycetidae</taxon>
        <taxon>Pleosporales</taxon>
        <taxon>Pleosporineae</taxon>
        <taxon>Pleosporaceae</taxon>
        <taxon>Stemphylium</taxon>
    </lineage>
</organism>
<dbReference type="PANTHER" id="PTHR43662">
    <property type="match status" value="1"/>
</dbReference>
<dbReference type="Pfam" id="PF09362">
    <property type="entry name" value="DUF1996"/>
    <property type="match status" value="2"/>
</dbReference>
<proteinExistence type="predicted"/>
<dbReference type="EMBL" id="QGDH01000015">
    <property type="protein sequence ID" value="RAR15122.1"/>
    <property type="molecule type" value="Genomic_DNA"/>
</dbReference>
<dbReference type="InterPro" id="IPR018535">
    <property type="entry name" value="DUF1996"/>
</dbReference>
<dbReference type="InterPro" id="IPR010730">
    <property type="entry name" value="HET"/>
</dbReference>
<evidence type="ECO:0000259" key="2">
    <source>
        <dbReference type="Pfam" id="PF09362"/>
    </source>
</evidence>
<feature type="domain" description="DUF1996" evidence="2">
    <location>
        <begin position="40"/>
        <end position="109"/>
    </location>
</feature>
<evidence type="ECO:0000313" key="4">
    <source>
        <dbReference type="Proteomes" id="UP000249619"/>
    </source>
</evidence>
<dbReference type="Pfam" id="PF26639">
    <property type="entry name" value="Het-6_barrel"/>
    <property type="match status" value="1"/>
</dbReference>
<dbReference type="AlphaFoldDB" id="A0A364ND02"/>
<dbReference type="PANTHER" id="PTHR43662:SF6">
    <property type="entry name" value="DUF1996 DOMAIN-CONTAINING PROTEIN"/>
    <property type="match status" value="1"/>
</dbReference>
<sequence length="819" mass="91499">MRLVTFLFAGLAQAMPQFGGNQGFTMLRFGCAQTVIDRIDPLVNPGQAPSPHMHQIVGGNAFNITMQSTDIAKLADCTTCGYSEDFSNYWTANVYFKARNGTYKRVPQVPNRLDTEGFPTTPCPGGIRSNVLYPTCWDGVNLDSPDHKSHVAYPSNGPAAFSGTSTGGACPSTHPVRIPQVMLEIVWDTSKFNNKADWPADGSQPFVLSTGDNTGYGQHGDYVFGWKDDSLQKAMDDAKGCMGANCGSLKTQQPAAGNKCTVQNRVHEEKDGWMTALPGMDVLLDGHRVGITANLDKVLRRVRLIEQERRIWADQICIDQTDYLERGHQVKLMGDIYRLTEKTLVWLGGDGHSGSEVAELVGEVNERISKQLSRCGSWNDLQPANTDDPFFQDPRWASLDEVFASPWFTRVWVIQEVGMGSDPWVLFGNSEFDWTSLMRLQQWRIDYASFLIKPGSIPVHGVHTGTVHGWGVEKSSRQMKRDFGTFSKDWTFIKMLNNTKGLNATNPRDFIYSLLGHPSASLPTASRTIVEPDYTRDYLDIYKDCAITWVQEKQDISILYAVEHTDETISNQVPSWVPIWNVSVATQTLGLQVKLPFNASARMQFWKPSVVDESQLELRGIVFDTVDHVSGSLDRSVLQLPDVSQTSNEIVEFWNQTRNAKANKAYNAIETPLMVFIATLTAERYTGSHAQFKADRYAYCVRLLELSRDFRLDQITIKPEDGVLGNISTFVDLAWFFCNGRRLMYTQDGRYGFVPKASRKGDVCAVISGCRVPLILRPVDSQSHFQLVGEAYIKGAMEGEMVRGTEESNGPKLSEIVLV</sequence>
<protein>
    <recommendedName>
        <fullName evidence="5">DUF1996 domain-containing protein</fullName>
    </recommendedName>
</protein>
<dbReference type="STRING" id="183478.A0A364ND02"/>
<reference evidence="4" key="1">
    <citation type="submission" date="2018-05" db="EMBL/GenBank/DDBJ databases">
        <title>Draft genome sequence of Stemphylium lycopersici strain CIDEFI 213.</title>
        <authorList>
            <person name="Medina R."/>
            <person name="Franco M.E.E."/>
            <person name="Lucentini C.G."/>
            <person name="Saparrat M.C.N."/>
            <person name="Balatti P.A."/>
        </authorList>
    </citation>
    <scope>NUCLEOTIDE SEQUENCE [LARGE SCALE GENOMIC DNA]</scope>
    <source>
        <strain evidence="4">CIDEFI 213</strain>
    </source>
</reference>
<dbReference type="Pfam" id="PF06985">
    <property type="entry name" value="HET"/>
    <property type="match status" value="1"/>
</dbReference>
<evidence type="ECO:0008006" key="5">
    <source>
        <dbReference type="Google" id="ProtNLM"/>
    </source>
</evidence>
<evidence type="ECO:0000313" key="3">
    <source>
        <dbReference type="EMBL" id="RAR15122.1"/>
    </source>
</evidence>
<keyword evidence="4" id="KW-1185">Reference proteome</keyword>
<accession>A0A364ND02</accession>
<feature type="domain" description="DUF1996" evidence="2">
    <location>
        <begin position="113"/>
        <end position="226"/>
    </location>
</feature>
<comment type="caution">
    <text evidence="3">The sequence shown here is derived from an EMBL/GenBank/DDBJ whole genome shotgun (WGS) entry which is preliminary data.</text>
</comment>
<dbReference type="OrthoDB" id="2157530at2759"/>
<feature type="domain" description="Heterokaryon incompatibility" evidence="1">
    <location>
        <begin position="281"/>
        <end position="416"/>
    </location>
</feature>
<name>A0A364ND02_STELY</name>